<dbReference type="InterPro" id="IPR017871">
    <property type="entry name" value="ABC_transporter-like_CS"/>
</dbReference>
<dbReference type="PROSITE" id="PS50893">
    <property type="entry name" value="ABC_TRANSPORTER_2"/>
    <property type="match status" value="1"/>
</dbReference>
<dbReference type="PANTHER" id="PTHR42734:SF17">
    <property type="entry name" value="METAL TRANSPORT SYSTEM ATP-BINDING PROTEIN TM_0124-RELATED"/>
    <property type="match status" value="1"/>
</dbReference>
<dbReference type="PROSITE" id="PS00211">
    <property type="entry name" value="ABC_TRANSPORTER_1"/>
    <property type="match status" value="1"/>
</dbReference>
<dbReference type="InterPro" id="IPR050153">
    <property type="entry name" value="Metal_Ion_Import_ABC"/>
</dbReference>
<dbReference type="InterPro" id="IPR027417">
    <property type="entry name" value="P-loop_NTPase"/>
</dbReference>
<reference evidence="6 7" key="1">
    <citation type="submission" date="2018-01" db="EMBL/GenBank/DDBJ databases">
        <title>Metagenomic assembled genomes from two thermal pools in the Uzon Caldera, Kamchatka, Russia.</title>
        <authorList>
            <person name="Wilkins L."/>
            <person name="Ettinger C."/>
        </authorList>
    </citation>
    <scope>NUCLEOTIDE SEQUENCE [LARGE SCALE GENOMIC DNA]</scope>
    <source>
        <strain evidence="6">ZAV-07</strain>
    </source>
</reference>
<protein>
    <submittedName>
        <fullName evidence="6">ABC transporter ATP-binding protein</fullName>
    </submittedName>
</protein>
<feature type="domain" description="ABC transporter" evidence="5">
    <location>
        <begin position="7"/>
        <end position="236"/>
    </location>
</feature>
<evidence type="ECO:0000256" key="1">
    <source>
        <dbReference type="ARBA" id="ARBA00005417"/>
    </source>
</evidence>
<name>A0A2J6WEB2_9BACT</name>
<keyword evidence="4 6" id="KW-0067">ATP-binding</keyword>
<evidence type="ECO:0000313" key="6">
    <source>
        <dbReference type="EMBL" id="PMP67345.1"/>
    </source>
</evidence>
<evidence type="ECO:0000259" key="5">
    <source>
        <dbReference type="PROSITE" id="PS50893"/>
    </source>
</evidence>
<dbReference type="AlphaFoldDB" id="A0A2J6WEB2"/>
<evidence type="ECO:0000256" key="3">
    <source>
        <dbReference type="ARBA" id="ARBA00022741"/>
    </source>
</evidence>
<comment type="caution">
    <text evidence="6">The sequence shown here is derived from an EMBL/GenBank/DDBJ whole genome shotgun (WGS) entry which is preliminary data.</text>
</comment>
<evidence type="ECO:0000256" key="2">
    <source>
        <dbReference type="ARBA" id="ARBA00022448"/>
    </source>
</evidence>
<dbReference type="GO" id="GO:0005524">
    <property type="term" value="F:ATP binding"/>
    <property type="evidence" value="ECO:0007669"/>
    <property type="project" value="UniProtKB-KW"/>
</dbReference>
<dbReference type="Gene3D" id="3.40.50.300">
    <property type="entry name" value="P-loop containing nucleotide triphosphate hydrolases"/>
    <property type="match status" value="1"/>
</dbReference>
<sequence length="261" mass="29678">MMENTILEVQNLNVKFNDSFALRDISFKVDEGQFAVILGPNGAGKTTLLKAILGLIPYEGTVKIFQKRREELTKEDRFKIAYVPQRFEGTKSLPLTVYEFLEISFPPYGRNLKDSISEFATVGDVNRLLSKKISSLSGGELQRVLIVRALLSKPKLMLFDEPFSGVDKIGERAFYEFLKYTKETYNVTILLVSHDVYNITKMADVAICINKRLVCFGNPEDVFLEENFAGIFGEDVSTYKHKICKEGGPCEFYKDHESNNH</sequence>
<dbReference type="RefSeq" id="WP_424586928.1">
    <property type="nucleotide sequence ID" value="NZ_JBNARP010000011.1"/>
</dbReference>
<dbReference type="SUPFAM" id="SSF52540">
    <property type="entry name" value="P-loop containing nucleoside triphosphate hydrolases"/>
    <property type="match status" value="1"/>
</dbReference>
<organism evidence="6 7">
    <name type="scientific">Caldisericum exile</name>
    <dbReference type="NCBI Taxonomy" id="693075"/>
    <lineage>
        <taxon>Bacteria</taxon>
        <taxon>Pseudomonadati</taxon>
        <taxon>Caldisericota/Cryosericota group</taxon>
        <taxon>Caldisericota</taxon>
        <taxon>Caldisericia</taxon>
        <taxon>Caldisericales</taxon>
        <taxon>Caldisericaceae</taxon>
        <taxon>Caldisericum</taxon>
    </lineage>
</organism>
<dbReference type="InterPro" id="IPR003439">
    <property type="entry name" value="ABC_transporter-like_ATP-bd"/>
</dbReference>
<keyword evidence="2" id="KW-0813">Transport</keyword>
<dbReference type="PANTHER" id="PTHR42734">
    <property type="entry name" value="METAL TRANSPORT SYSTEM ATP-BINDING PROTEIN TM_0124-RELATED"/>
    <property type="match status" value="1"/>
</dbReference>
<dbReference type="EMBL" id="PNIL01000049">
    <property type="protein sequence ID" value="PMP67345.1"/>
    <property type="molecule type" value="Genomic_DNA"/>
</dbReference>
<dbReference type="InterPro" id="IPR003593">
    <property type="entry name" value="AAA+_ATPase"/>
</dbReference>
<proteinExistence type="inferred from homology"/>
<evidence type="ECO:0000256" key="4">
    <source>
        <dbReference type="ARBA" id="ARBA00022840"/>
    </source>
</evidence>
<dbReference type="SMART" id="SM00382">
    <property type="entry name" value="AAA"/>
    <property type="match status" value="1"/>
</dbReference>
<dbReference type="Pfam" id="PF00005">
    <property type="entry name" value="ABC_tran"/>
    <property type="match status" value="1"/>
</dbReference>
<dbReference type="GO" id="GO:0016887">
    <property type="term" value="F:ATP hydrolysis activity"/>
    <property type="evidence" value="ECO:0007669"/>
    <property type="project" value="InterPro"/>
</dbReference>
<evidence type="ECO:0000313" key="7">
    <source>
        <dbReference type="Proteomes" id="UP000237040"/>
    </source>
</evidence>
<dbReference type="Proteomes" id="UP000237040">
    <property type="component" value="Unassembled WGS sequence"/>
</dbReference>
<gene>
    <name evidence="6" type="ORF">C0189_03245</name>
</gene>
<accession>A0A2J6WEB2</accession>
<keyword evidence="3" id="KW-0547">Nucleotide-binding</keyword>
<comment type="similarity">
    <text evidence="1">Belongs to the ABC transporter superfamily.</text>
</comment>